<name>A0A1X9SNJ6_9BACT</name>
<reference evidence="2" key="2">
    <citation type="journal article" date="2017" name="Genome Biol. Evol.">
        <title>Comparative genomic analysis identifies a Campylobacter clade deficient in selenium metabolism.</title>
        <authorList>
            <person name="Miller W.G."/>
            <person name="Yee E."/>
            <person name="Lopes B.S."/>
            <person name="Chapman M.H."/>
            <person name="Huynh S."/>
            <person name="Bono J.L."/>
            <person name="Parker C.T."/>
            <person name="Strachan N.J.C."/>
            <person name="Forbes K.J."/>
        </authorList>
    </citation>
    <scope>NUCLEOTIDE SEQUENCE [LARGE SCALE GENOMIC DNA]</scope>
    <source>
        <strain evidence="2">NCTC 13004</strain>
    </source>
</reference>
<sequence>MRVVILLSLLYVVLNSFELSSTQLDKDNTQLSFSPINLNDNLYKNLNIENFQALTSRYTLNHKDNSGLNNIDFINIQSLQFNHWAIKNISFNITQSLNKNENDYSFSSIYSVSHNLNLSILTLTNSINAIYDNSTDEQTICTHSSNISAQILKNSKIGTLFYQDESSRYNTNYYINTQIYKNLYIDLSLYNTNQTNNFYTKFKITY</sequence>
<dbReference type="KEGG" id="clx:CLAN_1108"/>
<evidence type="ECO:0000313" key="2">
    <source>
        <dbReference type="Proteomes" id="UP000202031"/>
    </source>
</evidence>
<reference evidence="2" key="1">
    <citation type="journal article" date="2017" name="Genome Biol. Evol.">
        <title>Comparative Genomic Analysis Identifies a Campylobacter Clade Deficient in Selenium Metabolism.</title>
        <authorList>
            <person name="Miller W.G."/>
            <person name="Yee E."/>
            <person name="Lopes B.S."/>
            <person name="Chapman M.H."/>
            <person name="Huynh S."/>
            <person name="Bono J.L."/>
            <person name="Parker C.T."/>
            <person name="Strachan N.J.C."/>
            <person name="Forbes K.J."/>
        </authorList>
    </citation>
    <scope>NUCLEOTIDE SEQUENCE [LARGE SCALE GENOMIC DNA]</scope>
    <source>
        <strain evidence="2">NCTC 13004</strain>
    </source>
</reference>
<dbReference type="AlphaFoldDB" id="A0A1X9SNJ6"/>
<proteinExistence type="predicted"/>
<dbReference type="RefSeq" id="WP_100590793.1">
    <property type="nucleotide sequence ID" value="NZ_CP015578.1"/>
</dbReference>
<organism evidence="1 2">
    <name type="scientific">Campylobacter lanienae NCTC 13004</name>
    <dbReference type="NCBI Taxonomy" id="1031753"/>
    <lineage>
        <taxon>Bacteria</taxon>
        <taxon>Pseudomonadati</taxon>
        <taxon>Campylobacterota</taxon>
        <taxon>Epsilonproteobacteria</taxon>
        <taxon>Campylobacterales</taxon>
        <taxon>Campylobacteraceae</taxon>
        <taxon>Campylobacter</taxon>
    </lineage>
</organism>
<dbReference type="EMBL" id="CP015578">
    <property type="protein sequence ID" value="ARQ97843.1"/>
    <property type="molecule type" value="Genomic_DNA"/>
</dbReference>
<accession>A0A1X9SNJ6</accession>
<dbReference type="Proteomes" id="UP000202031">
    <property type="component" value="Chromosome"/>
</dbReference>
<protein>
    <submittedName>
        <fullName evidence="1">Uncharacterized protein</fullName>
    </submittedName>
</protein>
<gene>
    <name evidence="1" type="ORF">CLAN_1108</name>
</gene>
<dbReference type="GeneID" id="46921579"/>
<evidence type="ECO:0000313" key="1">
    <source>
        <dbReference type="EMBL" id="ARQ97843.1"/>
    </source>
</evidence>